<comment type="caution">
    <text evidence="1">The sequence shown here is derived from an EMBL/GenBank/DDBJ whole genome shotgun (WGS) entry which is preliminary data.</text>
</comment>
<proteinExistence type="predicted"/>
<protein>
    <submittedName>
        <fullName evidence="1">Uncharacterized protein</fullName>
    </submittedName>
</protein>
<accession>A0ABD2XLZ2</accession>
<evidence type="ECO:0000313" key="1">
    <source>
        <dbReference type="EMBL" id="KAL3406038.1"/>
    </source>
</evidence>
<dbReference type="EMBL" id="JBJJXI010000019">
    <property type="protein sequence ID" value="KAL3406038.1"/>
    <property type="molecule type" value="Genomic_DNA"/>
</dbReference>
<reference evidence="1 2" key="1">
    <citation type="journal article" date="2024" name="bioRxiv">
        <title>A reference genome for Trichogramma kaykai: A tiny desert-dwelling parasitoid wasp with competing sex-ratio distorters.</title>
        <authorList>
            <person name="Culotta J."/>
            <person name="Lindsey A.R."/>
        </authorList>
    </citation>
    <scope>NUCLEOTIDE SEQUENCE [LARGE SCALE GENOMIC DNA]</scope>
    <source>
        <strain evidence="1 2">KSX58</strain>
    </source>
</reference>
<dbReference type="AlphaFoldDB" id="A0ABD2XLZ2"/>
<organism evidence="1 2">
    <name type="scientific">Trichogramma kaykai</name>
    <dbReference type="NCBI Taxonomy" id="54128"/>
    <lineage>
        <taxon>Eukaryota</taxon>
        <taxon>Metazoa</taxon>
        <taxon>Ecdysozoa</taxon>
        <taxon>Arthropoda</taxon>
        <taxon>Hexapoda</taxon>
        <taxon>Insecta</taxon>
        <taxon>Pterygota</taxon>
        <taxon>Neoptera</taxon>
        <taxon>Endopterygota</taxon>
        <taxon>Hymenoptera</taxon>
        <taxon>Apocrita</taxon>
        <taxon>Proctotrupomorpha</taxon>
        <taxon>Chalcidoidea</taxon>
        <taxon>Trichogrammatidae</taxon>
        <taxon>Trichogramma</taxon>
    </lineage>
</organism>
<keyword evidence="2" id="KW-1185">Reference proteome</keyword>
<name>A0ABD2XLZ2_9HYME</name>
<dbReference type="Proteomes" id="UP001627154">
    <property type="component" value="Unassembled WGS sequence"/>
</dbReference>
<evidence type="ECO:0000313" key="2">
    <source>
        <dbReference type="Proteomes" id="UP001627154"/>
    </source>
</evidence>
<sequence>MVSRLMQLYTSRRCDAYRRFVIKCISLTITLDSHKHTHTHTHIHGSKIKRTYVRGSSSRVAARVDLSRCGIIRVLSCDRVHERNYRIARSSSPPRRVAAIYIYIYERVFTLVWHIFDAIRNV</sequence>
<gene>
    <name evidence="1" type="ORF">TKK_001438</name>
</gene>